<evidence type="ECO:0000256" key="1">
    <source>
        <dbReference type="SAM" id="SignalP"/>
    </source>
</evidence>
<accession>A0A2N5CVU0</accession>
<name>A0A2N5CVU0_9CAUL</name>
<protein>
    <recommendedName>
        <fullName evidence="6">Lipoprotein</fullName>
    </recommendedName>
</protein>
<dbReference type="KEGG" id="cfh:C1707_11520"/>
<dbReference type="OrthoDB" id="7188405at2"/>
<reference evidence="2 5" key="2">
    <citation type="submission" date="2018-01" db="EMBL/GenBank/DDBJ databases">
        <title>Complete genome sequence of Caulobacter flavus RHGG3.</title>
        <authorList>
            <person name="Yang E."/>
        </authorList>
    </citation>
    <scope>NUCLEOTIDE SEQUENCE [LARGE SCALE GENOMIC DNA]</scope>
    <source>
        <strain evidence="2 5">RHGG3</strain>
    </source>
</reference>
<feature type="signal peptide" evidence="1">
    <location>
        <begin position="1"/>
        <end position="20"/>
    </location>
</feature>
<reference evidence="3 4" key="1">
    <citation type="submission" date="2017-12" db="EMBL/GenBank/DDBJ databases">
        <title>The genome sequence of Caulobacter flavus CGMCC1 15093.</title>
        <authorList>
            <person name="Gao J."/>
            <person name="Mao X."/>
            <person name="Sun J."/>
        </authorList>
    </citation>
    <scope>NUCLEOTIDE SEQUENCE [LARGE SCALE GENOMIC DNA]</scope>
    <source>
        <strain evidence="3 4">CGMCC1 15093</strain>
    </source>
</reference>
<proteinExistence type="predicted"/>
<evidence type="ECO:0000313" key="5">
    <source>
        <dbReference type="Proteomes" id="UP000281192"/>
    </source>
</evidence>
<keyword evidence="5" id="KW-1185">Reference proteome</keyword>
<evidence type="ECO:0000313" key="2">
    <source>
        <dbReference type="EMBL" id="AYV49543.1"/>
    </source>
</evidence>
<dbReference type="PROSITE" id="PS51257">
    <property type="entry name" value="PROKAR_LIPOPROTEIN"/>
    <property type="match status" value="1"/>
</dbReference>
<feature type="chain" id="PRO_5044578017" description="Lipoprotein" evidence="1">
    <location>
        <begin position="21"/>
        <end position="130"/>
    </location>
</feature>
<evidence type="ECO:0008006" key="6">
    <source>
        <dbReference type="Google" id="ProtNLM"/>
    </source>
</evidence>
<dbReference type="AlphaFoldDB" id="A0A2N5CVU0"/>
<keyword evidence="1" id="KW-0732">Signal</keyword>
<organism evidence="3 4">
    <name type="scientific">Caulobacter flavus</name>
    <dbReference type="NCBI Taxonomy" id="1679497"/>
    <lineage>
        <taxon>Bacteria</taxon>
        <taxon>Pseudomonadati</taxon>
        <taxon>Pseudomonadota</taxon>
        <taxon>Alphaproteobacteria</taxon>
        <taxon>Caulobacterales</taxon>
        <taxon>Caulobacteraceae</taxon>
        <taxon>Caulobacter</taxon>
    </lineage>
</organism>
<gene>
    <name evidence="2" type="ORF">C1707_11520</name>
    <name evidence="3" type="ORF">CFHF_07935</name>
</gene>
<sequence length="130" mass="13925">MQKKLAVLALVVAAGLSTSACVIIDADDGGKRDVSVKINDGADSLEPVYGVALEKGELVARVSSNGCTKAEDFKVTADRRDSGVAVTLTRERPDLCRALVPEGKEVRFDLDAMGVQRTDKVRVRNPLQRA</sequence>
<dbReference type="EMBL" id="CP026100">
    <property type="protein sequence ID" value="AYV49543.1"/>
    <property type="molecule type" value="Genomic_DNA"/>
</dbReference>
<dbReference type="Proteomes" id="UP000281192">
    <property type="component" value="Chromosome"/>
</dbReference>
<dbReference type="RefSeq" id="WP_101712663.1">
    <property type="nucleotide sequence ID" value="NZ_CP026100.1"/>
</dbReference>
<evidence type="ECO:0000313" key="4">
    <source>
        <dbReference type="Proteomes" id="UP000234483"/>
    </source>
</evidence>
<dbReference type="Proteomes" id="UP000234483">
    <property type="component" value="Unassembled WGS sequence"/>
</dbReference>
<dbReference type="EMBL" id="PJRQ01000015">
    <property type="protein sequence ID" value="PLR17932.1"/>
    <property type="molecule type" value="Genomic_DNA"/>
</dbReference>
<evidence type="ECO:0000313" key="3">
    <source>
        <dbReference type="EMBL" id="PLR17932.1"/>
    </source>
</evidence>